<feature type="region of interest" description="Disordered" evidence="1">
    <location>
        <begin position="1"/>
        <end position="22"/>
    </location>
</feature>
<reference evidence="3" key="1">
    <citation type="journal article" date="2009" name="Science">
        <title>The B73 maize genome: complexity, diversity, and dynamics.</title>
        <authorList>
            <person name="Schnable P.S."/>
            <person name="Ware D."/>
            <person name="Fulton R.S."/>
            <person name="Stein J.C."/>
            <person name="Wei F."/>
            <person name="Pasternak S."/>
            <person name="Liang C."/>
            <person name="Zhang J."/>
            <person name="Fulton L."/>
            <person name="Graves T.A."/>
            <person name="Minx P."/>
            <person name="Reily A.D."/>
            <person name="Courtney L."/>
            <person name="Kruchowski S.S."/>
            <person name="Tomlinson C."/>
            <person name="Strong C."/>
            <person name="Delehaunty K."/>
            <person name="Fronick C."/>
            <person name="Courtney B."/>
            <person name="Rock S.M."/>
            <person name="Belter E."/>
            <person name="Du F."/>
            <person name="Kim K."/>
            <person name="Abbott R.M."/>
            <person name="Cotton M."/>
            <person name="Levy A."/>
            <person name="Marchetto P."/>
            <person name="Ochoa K."/>
            <person name="Jackson S.M."/>
            <person name="Gillam B."/>
            <person name="Chen W."/>
            <person name="Yan L."/>
            <person name="Higginbotham J."/>
            <person name="Cardenas M."/>
            <person name="Waligorski J."/>
            <person name="Applebaum E."/>
            <person name="Phelps L."/>
            <person name="Falcone J."/>
            <person name="Kanchi K."/>
            <person name="Thane T."/>
            <person name="Scimone A."/>
            <person name="Thane N."/>
            <person name="Henke J."/>
            <person name="Wang T."/>
            <person name="Ruppert J."/>
            <person name="Shah N."/>
            <person name="Rotter K."/>
            <person name="Hodges J."/>
            <person name="Ingenthron E."/>
            <person name="Cordes M."/>
            <person name="Kohlberg S."/>
            <person name="Sgro J."/>
            <person name="Delgado B."/>
            <person name="Mead K."/>
            <person name="Chinwalla A."/>
            <person name="Leonard S."/>
            <person name="Crouse K."/>
            <person name="Collura K."/>
            <person name="Kudrna D."/>
            <person name="Currie J."/>
            <person name="He R."/>
            <person name="Angelova A."/>
            <person name="Rajasekar S."/>
            <person name="Mueller T."/>
            <person name="Lomeli R."/>
            <person name="Scara G."/>
            <person name="Ko A."/>
            <person name="Delaney K."/>
            <person name="Wissotski M."/>
            <person name="Lopez G."/>
            <person name="Campos D."/>
            <person name="Braidotti M."/>
            <person name="Ashley E."/>
            <person name="Golser W."/>
            <person name="Kim H."/>
            <person name="Lee S."/>
            <person name="Lin J."/>
            <person name="Dujmic Z."/>
            <person name="Kim W."/>
            <person name="Talag J."/>
            <person name="Zuccolo A."/>
            <person name="Fan C."/>
            <person name="Sebastian A."/>
            <person name="Kramer M."/>
            <person name="Spiegel L."/>
            <person name="Nascimento L."/>
            <person name="Zutavern T."/>
            <person name="Miller B."/>
            <person name="Ambroise C."/>
            <person name="Muller S."/>
            <person name="Spooner W."/>
            <person name="Narechania A."/>
            <person name="Ren L."/>
            <person name="Wei S."/>
            <person name="Kumari S."/>
            <person name="Faga B."/>
            <person name="Levy M.J."/>
            <person name="McMahan L."/>
            <person name="Van Buren P."/>
            <person name="Vaughn M.W."/>
            <person name="Ying K."/>
            <person name="Yeh C.-T."/>
            <person name="Emrich S.J."/>
            <person name="Jia Y."/>
            <person name="Kalyanaraman A."/>
            <person name="Hsia A.-P."/>
            <person name="Barbazuk W.B."/>
            <person name="Baucom R.S."/>
            <person name="Brutnell T.P."/>
            <person name="Carpita N.C."/>
            <person name="Chaparro C."/>
            <person name="Chia J.-M."/>
            <person name="Deragon J.-M."/>
            <person name="Estill J.C."/>
            <person name="Fu Y."/>
            <person name="Jeddeloh J.A."/>
            <person name="Han Y."/>
            <person name="Lee H."/>
            <person name="Li P."/>
            <person name="Lisch D.R."/>
            <person name="Liu S."/>
            <person name="Liu Z."/>
            <person name="Nagel D.H."/>
            <person name="McCann M.C."/>
            <person name="SanMiguel P."/>
            <person name="Myers A.M."/>
            <person name="Nettleton D."/>
            <person name="Nguyen J."/>
            <person name="Penning B.W."/>
            <person name="Ponnala L."/>
            <person name="Schneider K.L."/>
            <person name="Schwartz D.C."/>
            <person name="Sharma A."/>
            <person name="Soderlund C."/>
            <person name="Springer N.M."/>
            <person name="Sun Q."/>
            <person name="Wang H."/>
            <person name="Waterman M."/>
            <person name="Westerman R."/>
            <person name="Wolfgruber T.K."/>
            <person name="Yang L."/>
            <person name="Yu Y."/>
            <person name="Zhang L."/>
            <person name="Zhou S."/>
            <person name="Zhu Q."/>
            <person name="Bennetzen J.L."/>
            <person name="Dawe R.K."/>
            <person name="Jiang J."/>
            <person name="Jiang N."/>
            <person name="Presting G.G."/>
            <person name="Wessler S.R."/>
            <person name="Aluru S."/>
            <person name="Martienssen R.A."/>
            <person name="Clifton S.W."/>
            <person name="McCombie W.R."/>
            <person name="Wing R.A."/>
            <person name="Wilson R.K."/>
        </authorList>
    </citation>
    <scope>NUCLEOTIDE SEQUENCE [LARGE SCALE GENOMIC DNA]</scope>
    <source>
        <strain evidence="3">cv. B73</strain>
    </source>
</reference>
<evidence type="ECO:0000313" key="2">
    <source>
        <dbReference type="EnsemblPlants" id="Zm00001eb412870_P001"/>
    </source>
</evidence>
<dbReference type="AlphaFoldDB" id="A0A804RHG2"/>
<dbReference type="Gramene" id="Zm00001eb412870_T001">
    <property type="protein sequence ID" value="Zm00001eb412870_P001"/>
    <property type="gene ID" value="Zm00001eb412870"/>
</dbReference>
<protein>
    <submittedName>
        <fullName evidence="2">Uncharacterized protein</fullName>
    </submittedName>
</protein>
<feature type="compositionally biased region" description="Basic and acidic residues" evidence="1">
    <location>
        <begin position="1"/>
        <end position="21"/>
    </location>
</feature>
<sequence>MDSSSHRERACGSHGRSDRAAGEAWKAKFVAPIVLSNWDQCSSWEGFKVSPFTAGARTFSFDANPCDYFQGGKIKATTLSLSVLVAIEMFKFQIIKVHFLQSNNLQDHGLCKHYYMYPDQYE</sequence>
<reference evidence="2" key="3">
    <citation type="submission" date="2021-05" db="UniProtKB">
        <authorList>
            <consortium name="EnsemblPlants"/>
        </authorList>
    </citation>
    <scope>IDENTIFICATION</scope>
    <source>
        <strain evidence="2">cv. B73</strain>
    </source>
</reference>
<reference evidence="2" key="2">
    <citation type="submission" date="2019-07" db="EMBL/GenBank/DDBJ databases">
        <authorList>
            <person name="Seetharam A."/>
            <person name="Woodhouse M."/>
            <person name="Cannon E."/>
        </authorList>
    </citation>
    <scope>NUCLEOTIDE SEQUENCE [LARGE SCALE GENOMIC DNA]</scope>
    <source>
        <strain evidence="2">cv. B73</strain>
    </source>
</reference>
<proteinExistence type="predicted"/>
<organism evidence="2 3">
    <name type="scientific">Zea mays</name>
    <name type="common">Maize</name>
    <dbReference type="NCBI Taxonomy" id="4577"/>
    <lineage>
        <taxon>Eukaryota</taxon>
        <taxon>Viridiplantae</taxon>
        <taxon>Streptophyta</taxon>
        <taxon>Embryophyta</taxon>
        <taxon>Tracheophyta</taxon>
        <taxon>Spermatophyta</taxon>
        <taxon>Magnoliopsida</taxon>
        <taxon>Liliopsida</taxon>
        <taxon>Poales</taxon>
        <taxon>Poaceae</taxon>
        <taxon>PACMAD clade</taxon>
        <taxon>Panicoideae</taxon>
        <taxon>Andropogonodae</taxon>
        <taxon>Andropogoneae</taxon>
        <taxon>Tripsacinae</taxon>
        <taxon>Zea</taxon>
    </lineage>
</organism>
<dbReference type="EnsemblPlants" id="Zm00001eb412870_T001">
    <property type="protein sequence ID" value="Zm00001eb412870_P001"/>
    <property type="gene ID" value="Zm00001eb412870"/>
</dbReference>
<dbReference type="Proteomes" id="UP000007305">
    <property type="component" value="Chromosome 10"/>
</dbReference>
<name>A0A804RHG2_MAIZE</name>
<evidence type="ECO:0000256" key="1">
    <source>
        <dbReference type="SAM" id="MobiDB-lite"/>
    </source>
</evidence>
<keyword evidence="3" id="KW-1185">Reference proteome</keyword>
<evidence type="ECO:0000313" key="3">
    <source>
        <dbReference type="Proteomes" id="UP000007305"/>
    </source>
</evidence>
<accession>A0A804RHG2</accession>